<dbReference type="EMBL" id="CP098242">
    <property type="protein sequence ID" value="WAW10470.1"/>
    <property type="molecule type" value="Genomic_DNA"/>
</dbReference>
<organism evidence="2 3">
    <name type="scientific">Oxalobacter vibrioformis</name>
    <dbReference type="NCBI Taxonomy" id="933080"/>
    <lineage>
        <taxon>Bacteria</taxon>
        <taxon>Pseudomonadati</taxon>
        <taxon>Pseudomonadota</taxon>
        <taxon>Betaproteobacteria</taxon>
        <taxon>Burkholderiales</taxon>
        <taxon>Oxalobacteraceae</taxon>
        <taxon>Oxalobacter</taxon>
    </lineage>
</organism>
<feature type="transmembrane region" description="Helical" evidence="1">
    <location>
        <begin position="428"/>
        <end position="449"/>
    </location>
</feature>
<accession>A0A9E9P3P9</accession>
<evidence type="ECO:0000313" key="2">
    <source>
        <dbReference type="EMBL" id="WAW10470.1"/>
    </source>
</evidence>
<feature type="transmembrane region" description="Helical" evidence="1">
    <location>
        <begin position="113"/>
        <end position="132"/>
    </location>
</feature>
<dbReference type="RefSeq" id="WP_269309486.1">
    <property type="nucleotide sequence ID" value="NZ_CP098242.1"/>
</dbReference>
<dbReference type="AlphaFoldDB" id="A0A9E9P3P9"/>
<keyword evidence="3" id="KW-1185">Reference proteome</keyword>
<feature type="transmembrane region" description="Helical" evidence="1">
    <location>
        <begin position="461"/>
        <end position="483"/>
    </location>
</feature>
<keyword evidence="1" id="KW-1133">Transmembrane helix</keyword>
<reference evidence="2" key="1">
    <citation type="journal article" date="2022" name="Front. Microbiol.">
        <title>New perspectives on an old grouping: The genomic and phenotypic variability of Oxalobacter formigenes and the implications for calcium oxalate stone prevention.</title>
        <authorList>
            <person name="Chmiel J.A."/>
            <person name="Carr C."/>
            <person name="Stuivenberg G.A."/>
            <person name="Venema R."/>
            <person name="Chanyi R.M."/>
            <person name="Al K.F."/>
            <person name="Giguere D."/>
            <person name="Say H."/>
            <person name="Akouris P.P."/>
            <person name="Dominguez Romero S.A."/>
            <person name="Kwong A."/>
            <person name="Tai V."/>
            <person name="Koval S.F."/>
            <person name="Razvi H."/>
            <person name="Bjazevic J."/>
            <person name="Burton J.P."/>
        </authorList>
    </citation>
    <scope>NUCLEOTIDE SEQUENCE</scope>
    <source>
        <strain evidence="2">WoOx3</strain>
    </source>
</reference>
<proteinExistence type="predicted"/>
<feature type="transmembrane region" description="Helical" evidence="1">
    <location>
        <begin position="304"/>
        <end position="323"/>
    </location>
</feature>
<name>A0A9E9P3P9_9BURK</name>
<keyword evidence="1" id="KW-0472">Membrane</keyword>
<evidence type="ECO:0000256" key="1">
    <source>
        <dbReference type="SAM" id="Phobius"/>
    </source>
</evidence>
<feature type="transmembrane region" description="Helical" evidence="1">
    <location>
        <begin position="152"/>
        <end position="173"/>
    </location>
</feature>
<feature type="transmembrane region" description="Helical" evidence="1">
    <location>
        <begin position="180"/>
        <end position="200"/>
    </location>
</feature>
<feature type="transmembrane region" description="Helical" evidence="1">
    <location>
        <begin position="21"/>
        <end position="39"/>
    </location>
</feature>
<dbReference type="Proteomes" id="UP001156215">
    <property type="component" value="Chromosome"/>
</dbReference>
<keyword evidence="1" id="KW-0812">Transmembrane</keyword>
<evidence type="ECO:0000313" key="3">
    <source>
        <dbReference type="Proteomes" id="UP001156215"/>
    </source>
</evidence>
<feature type="transmembrane region" description="Helical" evidence="1">
    <location>
        <begin position="356"/>
        <end position="373"/>
    </location>
</feature>
<gene>
    <name evidence="2" type="ORF">NB640_02075</name>
</gene>
<feature type="transmembrane region" description="Helical" evidence="1">
    <location>
        <begin position="251"/>
        <end position="271"/>
    </location>
</feature>
<feature type="transmembrane region" description="Helical" evidence="1">
    <location>
        <begin position="332"/>
        <end position="350"/>
    </location>
</feature>
<feature type="transmembrane region" description="Helical" evidence="1">
    <location>
        <begin position="385"/>
        <end position="405"/>
    </location>
</feature>
<feature type="transmembrane region" description="Helical" evidence="1">
    <location>
        <begin position="206"/>
        <end position="239"/>
    </location>
</feature>
<sequence>MPDTPSRPPTAMKPVRLPASATLTLPRWGLILLCLLYILPGLFGRDPWKNIDAANFGVMWTMAKGTFNDWLYPNIAGQAMSRYGPMTFWAGAIFIKVFGWLTGAVTAARMATLFFFSLAAYSVWQTAFLLGRRTEAQPMRLAFGGHPEPDDYGRVLADGTLLIYLGCLGLIMFSHETSVNALYVALIAFTLFRSTCYVTRPGIKNAVLLGFSLGCLALTNGLITPAALYLGFIATVFFLPGLRSRTLSHLLIALVVTLALIFSWAIVSQAIHPYNGSPVNLWMQWNIEQISPPDLHSSSYVFRYALWGFWPAWPYACWAVYAWRRQLREPHVMLPLLFALIFFLLAVLNFQKEETLMLAMFPPLAILAAFGLPTMKRGAINAVDWFSVMSFTLVAAVIWVCWIAAQTGWPPKIARNALKLAPGFVPEFNILALLIATLVTISWFALVYWRLSRQPSVLWRAVVLSSGGVILCWLLLATLWLPWINYNKSYAPVAAELAENIPDKHICVDTNVGWAQRASFAYFGDIRFSGFHEDTCGYLLLQDTTPKRNRPPSPEFMNGMRLLWEGNRPSDRTERFRLYQYQQHK</sequence>
<dbReference type="KEGG" id="ovb:NB640_02075"/>
<feature type="transmembrane region" description="Helical" evidence="1">
    <location>
        <begin position="86"/>
        <end position="106"/>
    </location>
</feature>
<protein>
    <submittedName>
        <fullName evidence="2">Glycosyltransferase</fullName>
    </submittedName>
</protein>